<dbReference type="Proteomes" id="UP000295497">
    <property type="component" value="Chromosome"/>
</dbReference>
<protein>
    <recommendedName>
        <fullName evidence="4">Secreted protein</fullName>
    </recommendedName>
</protein>
<dbReference type="EMBL" id="CP012672">
    <property type="protein sequence ID" value="AUX31364.1"/>
    <property type="molecule type" value="Genomic_DNA"/>
</dbReference>
<name>A0A4P2QMQ3_SORCE</name>
<evidence type="ECO:0000256" key="1">
    <source>
        <dbReference type="SAM" id="SignalP"/>
    </source>
</evidence>
<gene>
    <name evidence="2" type="ORF">SOCE836_034930</name>
</gene>
<reference evidence="2 3" key="1">
    <citation type="submission" date="2015-09" db="EMBL/GenBank/DDBJ databases">
        <title>Sorangium comparison.</title>
        <authorList>
            <person name="Zaburannyi N."/>
            <person name="Bunk B."/>
            <person name="Overmann J."/>
            <person name="Mueller R."/>
        </authorList>
    </citation>
    <scope>NUCLEOTIDE SEQUENCE [LARGE SCALE GENOMIC DNA]</scope>
    <source>
        <strain evidence="2 3">So ce836</strain>
    </source>
</reference>
<feature type="signal peptide" evidence="1">
    <location>
        <begin position="1"/>
        <end position="30"/>
    </location>
</feature>
<sequence>MILRRIKAAGLILAGAALTALGFAGPGAAAAETGPSVLEIPPDIQPPTTPCGACYNMQNRLLYVSVDKFDKIPAVVLELYEPDGSGAGTYGSLKPIQADKAYVVYSVPQGPTKNVGSGVARWTNPYGHVRVVEVTVDGAAPQCDE</sequence>
<feature type="chain" id="PRO_5020339545" description="Secreted protein" evidence="1">
    <location>
        <begin position="31"/>
        <end position="145"/>
    </location>
</feature>
<organism evidence="2 3">
    <name type="scientific">Sorangium cellulosum</name>
    <name type="common">Polyangium cellulosum</name>
    <dbReference type="NCBI Taxonomy" id="56"/>
    <lineage>
        <taxon>Bacteria</taxon>
        <taxon>Pseudomonadati</taxon>
        <taxon>Myxococcota</taxon>
        <taxon>Polyangia</taxon>
        <taxon>Polyangiales</taxon>
        <taxon>Polyangiaceae</taxon>
        <taxon>Sorangium</taxon>
    </lineage>
</organism>
<dbReference type="AlphaFoldDB" id="A0A4P2QMQ3"/>
<evidence type="ECO:0000313" key="3">
    <source>
        <dbReference type="Proteomes" id="UP000295497"/>
    </source>
</evidence>
<evidence type="ECO:0000313" key="2">
    <source>
        <dbReference type="EMBL" id="AUX31364.1"/>
    </source>
</evidence>
<dbReference type="RefSeq" id="WP_129575170.1">
    <property type="nucleotide sequence ID" value="NZ_CP012672.1"/>
</dbReference>
<keyword evidence="1" id="KW-0732">Signal</keyword>
<proteinExistence type="predicted"/>
<evidence type="ECO:0008006" key="4">
    <source>
        <dbReference type="Google" id="ProtNLM"/>
    </source>
</evidence>
<accession>A0A4P2QMQ3</accession>